<evidence type="ECO:0000313" key="3">
    <source>
        <dbReference type="Proteomes" id="UP000015453"/>
    </source>
</evidence>
<protein>
    <submittedName>
        <fullName evidence="2">Uncharacterized protein</fullName>
    </submittedName>
</protein>
<feature type="transmembrane region" description="Helical" evidence="1">
    <location>
        <begin position="210"/>
        <end position="235"/>
    </location>
</feature>
<proteinExistence type="predicted"/>
<accession>S8D0B6</accession>
<feature type="transmembrane region" description="Helical" evidence="1">
    <location>
        <begin position="20"/>
        <end position="40"/>
    </location>
</feature>
<dbReference type="PANTHER" id="PTHR12242:SF38">
    <property type="entry name" value="TRANSMEMBRANE PROTEIN"/>
    <property type="match status" value="1"/>
</dbReference>
<name>S8D0B6_9LAMI</name>
<dbReference type="AlphaFoldDB" id="S8D0B6"/>
<keyword evidence="1" id="KW-0812">Transmembrane</keyword>
<feature type="transmembrane region" description="Helical" evidence="1">
    <location>
        <begin position="89"/>
        <end position="113"/>
    </location>
</feature>
<feature type="transmembrane region" description="Helical" evidence="1">
    <location>
        <begin position="177"/>
        <end position="198"/>
    </location>
</feature>
<dbReference type="EMBL" id="AUSU01000515">
    <property type="protein sequence ID" value="EPS73219.1"/>
    <property type="molecule type" value="Genomic_DNA"/>
</dbReference>
<gene>
    <name evidence="2" type="ORF">M569_01536</name>
</gene>
<dbReference type="Proteomes" id="UP000015453">
    <property type="component" value="Unassembled WGS sequence"/>
</dbReference>
<dbReference type="OrthoDB" id="419711at2759"/>
<evidence type="ECO:0000256" key="1">
    <source>
        <dbReference type="SAM" id="Phobius"/>
    </source>
</evidence>
<dbReference type="PANTHER" id="PTHR12242">
    <property type="entry name" value="OS02G0130600 PROTEIN-RELATED"/>
    <property type="match status" value="1"/>
</dbReference>
<dbReference type="GO" id="GO:0016020">
    <property type="term" value="C:membrane"/>
    <property type="evidence" value="ECO:0007669"/>
    <property type="project" value="TreeGrafter"/>
</dbReference>
<keyword evidence="1" id="KW-1133">Transmembrane helix</keyword>
<evidence type="ECO:0000313" key="2">
    <source>
        <dbReference type="EMBL" id="EPS73219.1"/>
    </source>
</evidence>
<keyword evidence="1" id="KW-0472">Membrane</keyword>
<reference evidence="2 3" key="1">
    <citation type="journal article" date="2013" name="BMC Genomics">
        <title>The miniature genome of a carnivorous plant Genlisea aurea contains a low number of genes and short non-coding sequences.</title>
        <authorList>
            <person name="Leushkin E.V."/>
            <person name="Sutormin R.A."/>
            <person name="Nabieva E.R."/>
            <person name="Penin A.A."/>
            <person name="Kondrashov A.S."/>
            <person name="Logacheva M.D."/>
        </authorList>
    </citation>
    <scope>NUCLEOTIDE SEQUENCE [LARGE SCALE GENOMIC DNA]</scope>
</reference>
<feature type="transmembrane region" description="Helical" evidence="1">
    <location>
        <begin position="247"/>
        <end position="267"/>
    </location>
</feature>
<feature type="transmembrane region" description="Helical" evidence="1">
    <location>
        <begin position="66"/>
        <end position="83"/>
    </location>
</feature>
<feature type="transmembrane region" description="Helical" evidence="1">
    <location>
        <begin position="145"/>
        <end position="171"/>
    </location>
</feature>
<sequence length="288" mass="32916">MANPEGNRPPPSLDYWLKPQVLISALIFSIPAAVAVSLLLSKRSSTVRSSDLSTTCWKDLHPRWLLLYRALAFLAMAVLLYQITSSFGLTVFFFYTQWTFTLEMLYFLVAAILSARRFWIQHKTATTASELPKDQQLGFPENAMLIMYQISGGAVMLTDIVFWCLLLPFLIDEAFKVTLLIGAIHSVNAVFLIIESSLNNLPFTWFGLNYFILWSCAYAIFQWTLHACCISWWPYPFLELSTPWAPLWYLAMALVHLPCYGAYVMLAKAKDTTFPRMFPQAFVRAKAE</sequence>
<organism evidence="2 3">
    <name type="scientific">Genlisea aurea</name>
    <dbReference type="NCBI Taxonomy" id="192259"/>
    <lineage>
        <taxon>Eukaryota</taxon>
        <taxon>Viridiplantae</taxon>
        <taxon>Streptophyta</taxon>
        <taxon>Embryophyta</taxon>
        <taxon>Tracheophyta</taxon>
        <taxon>Spermatophyta</taxon>
        <taxon>Magnoliopsida</taxon>
        <taxon>eudicotyledons</taxon>
        <taxon>Gunneridae</taxon>
        <taxon>Pentapetalae</taxon>
        <taxon>asterids</taxon>
        <taxon>lamiids</taxon>
        <taxon>Lamiales</taxon>
        <taxon>Lentibulariaceae</taxon>
        <taxon>Genlisea</taxon>
    </lineage>
</organism>
<comment type="caution">
    <text evidence="2">The sequence shown here is derived from an EMBL/GenBank/DDBJ whole genome shotgun (WGS) entry which is preliminary data.</text>
</comment>
<keyword evidence="3" id="KW-1185">Reference proteome</keyword>